<evidence type="ECO:0000313" key="3">
    <source>
        <dbReference type="RefSeq" id="XP_027362539.1"/>
    </source>
</evidence>
<dbReference type="InterPro" id="IPR021109">
    <property type="entry name" value="Peptidase_aspartic_dom_sf"/>
</dbReference>
<dbReference type="InterPro" id="IPR000477">
    <property type="entry name" value="RT_dom"/>
</dbReference>
<dbReference type="InterPro" id="IPR043502">
    <property type="entry name" value="DNA/RNA_pol_sf"/>
</dbReference>
<reference evidence="2" key="1">
    <citation type="journal article" date="2019" name="Toxins">
        <title>Detection of Abrin-Like and Prepropulchellin-Like Toxin Genes and Transcripts Using Whole Genome Sequencing and Full-Length Transcript Sequencing of Abrus precatorius.</title>
        <authorList>
            <person name="Hovde B.T."/>
            <person name="Daligault H.E."/>
            <person name="Hanschen E.R."/>
            <person name="Kunde Y.A."/>
            <person name="Johnson M.B."/>
            <person name="Starkenburg S.R."/>
            <person name="Johnson S.L."/>
        </authorList>
    </citation>
    <scope>NUCLEOTIDE SEQUENCE [LARGE SCALE GENOMIC DNA]</scope>
</reference>
<dbReference type="Pfam" id="PF00078">
    <property type="entry name" value="RVT_1"/>
    <property type="match status" value="1"/>
</dbReference>
<dbReference type="SUPFAM" id="SSF56672">
    <property type="entry name" value="DNA/RNA polymerases"/>
    <property type="match status" value="1"/>
</dbReference>
<gene>
    <name evidence="3" type="primary">LOC113870138</name>
</gene>
<dbReference type="Proteomes" id="UP000694853">
    <property type="component" value="Unplaced"/>
</dbReference>
<dbReference type="KEGG" id="aprc:113870138"/>
<organism evidence="2 3">
    <name type="scientific">Abrus precatorius</name>
    <name type="common">Indian licorice</name>
    <name type="synonym">Glycine abrus</name>
    <dbReference type="NCBI Taxonomy" id="3816"/>
    <lineage>
        <taxon>Eukaryota</taxon>
        <taxon>Viridiplantae</taxon>
        <taxon>Streptophyta</taxon>
        <taxon>Embryophyta</taxon>
        <taxon>Tracheophyta</taxon>
        <taxon>Spermatophyta</taxon>
        <taxon>Magnoliopsida</taxon>
        <taxon>eudicotyledons</taxon>
        <taxon>Gunneridae</taxon>
        <taxon>Pentapetalae</taxon>
        <taxon>rosids</taxon>
        <taxon>fabids</taxon>
        <taxon>Fabales</taxon>
        <taxon>Fabaceae</taxon>
        <taxon>Papilionoideae</taxon>
        <taxon>50 kb inversion clade</taxon>
        <taxon>NPAAA clade</taxon>
        <taxon>indigoferoid/millettioid clade</taxon>
        <taxon>Abreae</taxon>
        <taxon>Abrus</taxon>
    </lineage>
</organism>
<dbReference type="Gene3D" id="3.30.70.270">
    <property type="match status" value="1"/>
</dbReference>
<evidence type="ECO:0000259" key="1">
    <source>
        <dbReference type="Pfam" id="PF00078"/>
    </source>
</evidence>
<name>A0A8B8M5V3_ABRPR</name>
<dbReference type="Pfam" id="PF08284">
    <property type="entry name" value="RVP_2"/>
    <property type="match status" value="1"/>
</dbReference>
<dbReference type="PANTHER" id="PTHR24559">
    <property type="entry name" value="TRANSPOSON TY3-I GAG-POL POLYPROTEIN"/>
    <property type="match status" value="1"/>
</dbReference>
<keyword evidence="2" id="KW-1185">Reference proteome</keyword>
<proteinExistence type="predicted"/>
<dbReference type="Gene3D" id="2.40.70.10">
    <property type="entry name" value="Acid Proteases"/>
    <property type="match status" value="1"/>
</dbReference>
<feature type="domain" description="Reverse transcriptase" evidence="1">
    <location>
        <begin position="140"/>
        <end position="291"/>
    </location>
</feature>
<accession>A0A8B8M5V3</accession>
<dbReference type="AlphaFoldDB" id="A0A8B8M5V3"/>
<dbReference type="RefSeq" id="XP_027362539.1">
    <property type="nucleotide sequence ID" value="XM_027506738.1"/>
</dbReference>
<dbReference type="CDD" id="cd01647">
    <property type="entry name" value="RT_LTR"/>
    <property type="match status" value="1"/>
</dbReference>
<dbReference type="CDD" id="cd00303">
    <property type="entry name" value="retropepsin_like"/>
    <property type="match status" value="1"/>
</dbReference>
<protein>
    <submittedName>
        <fullName evidence="3">Uncharacterized protein LOC113870138</fullName>
    </submittedName>
</protein>
<evidence type="ECO:0000313" key="2">
    <source>
        <dbReference type="Proteomes" id="UP000694853"/>
    </source>
</evidence>
<dbReference type="PANTHER" id="PTHR24559:SF444">
    <property type="entry name" value="REVERSE TRANSCRIPTASE DOMAIN-CONTAINING PROTEIN"/>
    <property type="match status" value="1"/>
</dbReference>
<dbReference type="GeneID" id="113870138"/>
<sequence length="297" mass="34580">MSGAETSQSEELIRGKCVIKGRLLDVLFDSSATHSFVSVNCVKSLGLYVTEFPCNVVVTTPTDKPVMTNGLGSCQPCATRFQREDIDLWCVNDRNSETLGHGAWENTVNVKAFIVPFSMEAESVVEPEYIPVLRDFLEVFFEDIYELPPERKTNFAIDLIPGASLIFVAPYRMSLVELTEVKKQIDLRSRYHQIRVKDEDVPKTAFRTRYDHYEYLVMPFGVTNVPTVFMDYMNRIFHEFLNKFVIVFINDILIYSKTQEEYAEHLRIVLQILRERQLYAKFSKCEFWLPQIQFWSM</sequence>
<reference evidence="3" key="2">
    <citation type="submission" date="2025-08" db="UniProtKB">
        <authorList>
            <consortium name="RefSeq"/>
        </authorList>
    </citation>
    <scope>IDENTIFICATION</scope>
    <source>
        <tissue evidence="3">Young leaves</tissue>
    </source>
</reference>
<dbReference type="InterPro" id="IPR043128">
    <property type="entry name" value="Rev_trsase/Diguanyl_cyclase"/>
</dbReference>
<dbReference type="InterPro" id="IPR053134">
    <property type="entry name" value="RNA-dir_DNA_polymerase"/>
</dbReference>
<dbReference type="OrthoDB" id="1701144at2759"/>